<dbReference type="InterPro" id="IPR013103">
    <property type="entry name" value="RVT_2"/>
</dbReference>
<keyword evidence="2" id="KW-0418">Kinase</keyword>
<evidence type="ECO:0000313" key="3">
    <source>
        <dbReference type="Proteomes" id="UP000250235"/>
    </source>
</evidence>
<dbReference type="GO" id="GO:0016301">
    <property type="term" value="F:kinase activity"/>
    <property type="evidence" value="ECO:0007669"/>
    <property type="project" value="UniProtKB-KW"/>
</dbReference>
<sequence length="73" mass="8379">MRQPPGFESPDTQLVCKLNKSLYGLKQSPRAWFDKFSKVVKMLGYSQGQAIIRSLSNTPIMVTLLFSSYMWMT</sequence>
<keyword evidence="2" id="KW-0808">Transferase</keyword>
<keyword evidence="2" id="KW-0675">Receptor</keyword>
<dbReference type="Pfam" id="PF07727">
    <property type="entry name" value="RVT_2"/>
    <property type="match status" value="1"/>
</dbReference>
<dbReference type="Proteomes" id="UP000250235">
    <property type="component" value="Unassembled WGS sequence"/>
</dbReference>
<dbReference type="AlphaFoldDB" id="A0A2Z7BTV9"/>
<name>A0A2Z7BTV9_9LAMI</name>
<evidence type="ECO:0000259" key="1">
    <source>
        <dbReference type="Pfam" id="PF07727"/>
    </source>
</evidence>
<protein>
    <submittedName>
        <fullName evidence="2">Cysteine-rich RLK (Receptor-like protein kinase) 8</fullName>
    </submittedName>
</protein>
<evidence type="ECO:0000313" key="2">
    <source>
        <dbReference type="EMBL" id="KZV37849.1"/>
    </source>
</evidence>
<feature type="domain" description="Reverse transcriptase Ty1/copia-type" evidence="1">
    <location>
        <begin position="1"/>
        <end position="51"/>
    </location>
</feature>
<dbReference type="OrthoDB" id="1747567at2759"/>
<dbReference type="EMBL" id="KV002479">
    <property type="protein sequence ID" value="KZV37849.1"/>
    <property type="molecule type" value="Genomic_DNA"/>
</dbReference>
<proteinExistence type="predicted"/>
<accession>A0A2Z7BTV9</accession>
<organism evidence="2 3">
    <name type="scientific">Dorcoceras hygrometricum</name>
    <dbReference type="NCBI Taxonomy" id="472368"/>
    <lineage>
        <taxon>Eukaryota</taxon>
        <taxon>Viridiplantae</taxon>
        <taxon>Streptophyta</taxon>
        <taxon>Embryophyta</taxon>
        <taxon>Tracheophyta</taxon>
        <taxon>Spermatophyta</taxon>
        <taxon>Magnoliopsida</taxon>
        <taxon>eudicotyledons</taxon>
        <taxon>Gunneridae</taxon>
        <taxon>Pentapetalae</taxon>
        <taxon>asterids</taxon>
        <taxon>lamiids</taxon>
        <taxon>Lamiales</taxon>
        <taxon>Gesneriaceae</taxon>
        <taxon>Didymocarpoideae</taxon>
        <taxon>Trichosporeae</taxon>
        <taxon>Loxocarpinae</taxon>
        <taxon>Dorcoceras</taxon>
    </lineage>
</organism>
<gene>
    <name evidence="2" type="ORF">F511_30759</name>
</gene>
<reference evidence="2 3" key="1">
    <citation type="journal article" date="2015" name="Proc. Natl. Acad. Sci. U.S.A.">
        <title>The resurrection genome of Boea hygrometrica: A blueprint for survival of dehydration.</title>
        <authorList>
            <person name="Xiao L."/>
            <person name="Yang G."/>
            <person name="Zhang L."/>
            <person name="Yang X."/>
            <person name="Zhao S."/>
            <person name="Ji Z."/>
            <person name="Zhou Q."/>
            <person name="Hu M."/>
            <person name="Wang Y."/>
            <person name="Chen M."/>
            <person name="Xu Y."/>
            <person name="Jin H."/>
            <person name="Xiao X."/>
            <person name="Hu G."/>
            <person name="Bao F."/>
            <person name="Hu Y."/>
            <person name="Wan P."/>
            <person name="Li L."/>
            <person name="Deng X."/>
            <person name="Kuang T."/>
            <person name="Xiang C."/>
            <person name="Zhu J.K."/>
            <person name="Oliver M.J."/>
            <person name="He Y."/>
        </authorList>
    </citation>
    <scope>NUCLEOTIDE SEQUENCE [LARGE SCALE GENOMIC DNA]</scope>
    <source>
        <strain evidence="3">cv. XS01</strain>
    </source>
</reference>
<keyword evidence="3" id="KW-1185">Reference proteome</keyword>